<organism evidence="1 2">
    <name type="scientific">Bacillus salitolerans</name>
    <dbReference type="NCBI Taxonomy" id="1437434"/>
    <lineage>
        <taxon>Bacteria</taxon>
        <taxon>Bacillati</taxon>
        <taxon>Bacillota</taxon>
        <taxon>Bacilli</taxon>
        <taxon>Bacillales</taxon>
        <taxon>Bacillaceae</taxon>
        <taxon>Bacillus</taxon>
    </lineage>
</organism>
<keyword evidence="2" id="KW-1185">Reference proteome</keyword>
<evidence type="ECO:0000313" key="2">
    <source>
        <dbReference type="Proteomes" id="UP001597214"/>
    </source>
</evidence>
<proteinExistence type="predicted"/>
<accession>A0ABW4LKS4</accession>
<reference evidence="2" key="1">
    <citation type="journal article" date="2019" name="Int. J. Syst. Evol. Microbiol.">
        <title>The Global Catalogue of Microorganisms (GCM) 10K type strain sequencing project: providing services to taxonomists for standard genome sequencing and annotation.</title>
        <authorList>
            <consortium name="The Broad Institute Genomics Platform"/>
            <consortium name="The Broad Institute Genome Sequencing Center for Infectious Disease"/>
            <person name="Wu L."/>
            <person name="Ma J."/>
        </authorList>
    </citation>
    <scope>NUCLEOTIDE SEQUENCE [LARGE SCALE GENOMIC DNA]</scope>
    <source>
        <strain evidence="2">CCUG 49339</strain>
    </source>
</reference>
<name>A0ABW4LKS4_9BACI</name>
<evidence type="ECO:0000313" key="1">
    <source>
        <dbReference type="EMBL" id="MFD1735011.1"/>
    </source>
</evidence>
<dbReference type="Proteomes" id="UP001597214">
    <property type="component" value="Unassembled WGS sequence"/>
</dbReference>
<dbReference type="EMBL" id="JBHUEM010000001">
    <property type="protein sequence ID" value="MFD1735011.1"/>
    <property type="molecule type" value="Genomic_DNA"/>
</dbReference>
<gene>
    <name evidence="1" type="ORF">ACFSCX_00395</name>
</gene>
<protein>
    <submittedName>
        <fullName evidence="1">Uncharacterized protein</fullName>
    </submittedName>
</protein>
<comment type="caution">
    <text evidence="1">The sequence shown here is derived from an EMBL/GenBank/DDBJ whole genome shotgun (WGS) entry which is preliminary data.</text>
</comment>
<dbReference type="RefSeq" id="WP_377926094.1">
    <property type="nucleotide sequence ID" value="NZ_JBHUEM010000001.1"/>
</dbReference>
<sequence>MPSYSEALSFVISWVSLVITIEIKLDRNSPISLITTFTRRNLPLFYHYPFN</sequence>